<organism evidence="2 3">
    <name type="scientific">Bugula neritina</name>
    <name type="common">Brown bryozoan</name>
    <name type="synonym">Sertularia neritina</name>
    <dbReference type="NCBI Taxonomy" id="10212"/>
    <lineage>
        <taxon>Eukaryota</taxon>
        <taxon>Metazoa</taxon>
        <taxon>Spiralia</taxon>
        <taxon>Lophotrochozoa</taxon>
        <taxon>Bryozoa</taxon>
        <taxon>Gymnolaemata</taxon>
        <taxon>Cheilostomatida</taxon>
        <taxon>Flustrina</taxon>
        <taxon>Buguloidea</taxon>
        <taxon>Bugulidae</taxon>
        <taxon>Bugula</taxon>
    </lineage>
</organism>
<name>A0A7J7IW80_BUGNE</name>
<dbReference type="AlphaFoldDB" id="A0A7J7IW80"/>
<evidence type="ECO:0000313" key="3">
    <source>
        <dbReference type="Proteomes" id="UP000593567"/>
    </source>
</evidence>
<feature type="chain" id="PRO_5029546346" evidence="1">
    <location>
        <begin position="27"/>
        <end position="74"/>
    </location>
</feature>
<keyword evidence="1" id="KW-0732">Signal</keyword>
<gene>
    <name evidence="2" type="ORF">EB796_023861</name>
</gene>
<evidence type="ECO:0000256" key="1">
    <source>
        <dbReference type="SAM" id="SignalP"/>
    </source>
</evidence>
<proteinExistence type="predicted"/>
<sequence length="74" mass="8443">MGYTSIILKVLYLNAWLLLRLHCIGSRVVAIIQLYVWVNDWGCVDTLCCSLSHGLGTKLLHNHLVFLQNSCRKD</sequence>
<protein>
    <submittedName>
        <fullName evidence="2">Uncharacterized protein</fullName>
    </submittedName>
</protein>
<dbReference type="EMBL" id="VXIV02003358">
    <property type="protein sequence ID" value="KAF6017817.1"/>
    <property type="molecule type" value="Genomic_DNA"/>
</dbReference>
<keyword evidence="3" id="KW-1185">Reference proteome</keyword>
<accession>A0A7J7IW80</accession>
<reference evidence="2" key="1">
    <citation type="submission" date="2020-06" db="EMBL/GenBank/DDBJ databases">
        <title>Draft genome of Bugula neritina, a colonial animal packing powerful symbionts and potential medicines.</title>
        <authorList>
            <person name="Rayko M."/>
        </authorList>
    </citation>
    <scope>NUCLEOTIDE SEQUENCE [LARGE SCALE GENOMIC DNA]</scope>
    <source>
        <strain evidence="2">Kwan_BN1</strain>
    </source>
</reference>
<comment type="caution">
    <text evidence="2">The sequence shown here is derived from an EMBL/GenBank/DDBJ whole genome shotgun (WGS) entry which is preliminary data.</text>
</comment>
<feature type="signal peptide" evidence="1">
    <location>
        <begin position="1"/>
        <end position="26"/>
    </location>
</feature>
<evidence type="ECO:0000313" key="2">
    <source>
        <dbReference type="EMBL" id="KAF6017817.1"/>
    </source>
</evidence>
<dbReference type="Proteomes" id="UP000593567">
    <property type="component" value="Unassembled WGS sequence"/>
</dbReference>